<dbReference type="Proteomes" id="UP000805649">
    <property type="component" value="Unassembled WGS sequence"/>
</dbReference>
<name>A0ACC3Z119_COLTU</name>
<reference evidence="1 2" key="1">
    <citation type="journal article" date="2020" name="Phytopathology">
        <title>Genome Sequence Resources of Colletotrichum truncatum, C. plurivorum, C. musicola, and C. sojae: Four Species Pathogenic to Soybean (Glycine max).</title>
        <authorList>
            <person name="Rogerio F."/>
            <person name="Boufleur T.R."/>
            <person name="Ciampi-Guillardi M."/>
            <person name="Sukno S.A."/>
            <person name="Thon M.R."/>
            <person name="Massola Junior N.S."/>
            <person name="Baroncelli R."/>
        </authorList>
    </citation>
    <scope>NUCLEOTIDE SEQUENCE [LARGE SCALE GENOMIC DNA]</scope>
    <source>
        <strain evidence="1 2">CMES1059</strain>
    </source>
</reference>
<accession>A0ACC3Z119</accession>
<keyword evidence="2" id="KW-1185">Reference proteome</keyword>
<gene>
    <name evidence="1" type="ORF">CTRU02_207506</name>
</gene>
<evidence type="ECO:0000313" key="1">
    <source>
        <dbReference type="EMBL" id="KAL0937775.1"/>
    </source>
</evidence>
<comment type="caution">
    <text evidence="1">The sequence shown here is derived from an EMBL/GenBank/DDBJ whole genome shotgun (WGS) entry which is preliminary data.</text>
</comment>
<dbReference type="EMBL" id="VUJX02000004">
    <property type="protein sequence ID" value="KAL0937775.1"/>
    <property type="molecule type" value="Genomic_DNA"/>
</dbReference>
<protein>
    <submittedName>
        <fullName evidence="1">Uncharacterized protein</fullName>
    </submittedName>
</protein>
<sequence length="168" mass="19051">MGVAYICRRFIKLAIRYVALCILLDPAIYLRLPGPGAPYPVAADFAPSKRAFFRRLLQGGGDLDLKRAAVLRFHWFIIGSLIDYLIFSIGYDILVILAVAFRLDEPIQWNLYGNVAEAYTVRRYWARWHHLVVYRPLVSWASKIIGRGGDIPVFAEVAEGNGRRISPS</sequence>
<proteinExistence type="predicted"/>
<organism evidence="1 2">
    <name type="scientific">Colletotrichum truncatum</name>
    <name type="common">Anthracnose fungus</name>
    <name type="synonym">Colletotrichum capsici</name>
    <dbReference type="NCBI Taxonomy" id="5467"/>
    <lineage>
        <taxon>Eukaryota</taxon>
        <taxon>Fungi</taxon>
        <taxon>Dikarya</taxon>
        <taxon>Ascomycota</taxon>
        <taxon>Pezizomycotina</taxon>
        <taxon>Sordariomycetes</taxon>
        <taxon>Hypocreomycetidae</taxon>
        <taxon>Glomerellales</taxon>
        <taxon>Glomerellaceae</taxon>
        <taxon>Colletotrichum</taxon>
        <taxon>Colletotrichum truncatum species complex</taxon>
    </lineage>
</organism>
<evidence type="ECO:0000313" key="2">
    <source>
        <dbReference type="Proteomes" id="UP000805649"/>
    </source>
</evidence>